<dbReference type="InterPro" id="IPR029063">
    <property type="entry name" value="SAM-dependent_MTases_sf"/>
</dbReference>
<gene>
    <name evidence="1" type="ORF">OIDMADRAFT_163179</name>
</gene>
<evidence type="ECO:0000313" key="1">
    <source>
        <dbReference type="EMBL" id="KIN01061.1"/>
    </source>
</evidence>
<evidence type="ECO:0000313" key="2">
    <source>
        <dbReference type="Proteomes" id="UP000054321"/>
    </source>
</evidence>
<dbReference type="HOGENOM" id="CLU_010595_2_3_1"/>
<evidence type="ECO:0008006" key="3">
    <source>
        <dbReference type="Google" id="ProtNLM"/>
    </source>
</evidence>
<reference evidence="2" key="2">
    <citation type="submission" date="2015-01" db="EMBL/GenBank/DDBJ databases">
        <title>Evolutionary Origins and Diversification of the Mycorrhizal Mutualists.</title>
        <authorList>
            <consortium name="DOE Joint Genome Institute"/>
            <consortium name="Mycorrhizal Genomics Consortium"/>
            <person name="Kohler A."/>
            <person name="Kuo A."/>
            <person name="Nagy L.G."/>
            <person name="Floudas D."/>
            <person name="Copeland A."/>
            <person name="Barry K.W."/>
            <person name="Cichocki N."/>
            <person name="Veneault-Fourrey C."/>
            <person name="LaButti K."/>
            <person name="Lindquist E.A."/>
            <person name="Lipzen A."/>
            <person name="Lundell T."/>
            <person name="Morin E."/>
            <person name="Murat C."/>
            <person name="Riley R."/>
            <person name="Ohm R."/>
            <person name="Sun H."/>
            <person name="Tunlid A."/>
            <person name="Henrissat B."/>
            <person name="Grigoriev I.V."/>
            <person name="Hibbett D.S."/>
            <person name="Martin F."/>
        </authorList>
    </citation>
    <scope>NUCLEOTIDE SEQUENCE [LARGE SCALE GENOMIC DNA]</scope>
    <source>
        <strain evidence="2">Zn</strain>
    </source>
</reference>
<dbReference type="InParanoid" id="A0A0C3GY68"/>
<reference evidence="1 2" key="1">
    <citation type="submission" date="2014-04" db="EMBL/GenBank/DDBJ databases">
        <authorList>
            <consortium name="DOE Joint Genome Institute"/>
            <person name="Kuo A."/>
            <person name="Martino E."/>
            <person name="Perotto S."/>
            <person name="Kohler A."/>
            <person name="Nagy L.G."/>
            <person name="Floudas D."/>
            <person name="Copeland A."/>
            <person name="Barry K.W."/>
            <person name="Cichocki N."/>
            <person name="Veneault-Fourrey C."/>
            <person name="LaButti K."/>
            <person name="Lindquist E.A."/>
            <person name="Lipzen A."/>
            <person name="Lundell T."/>
            <person name="Morin E."/>
            <person name="Murat C."/>
            <person name="Sun H."/>
            <person name="Tunlid A."/>
            <person name="Henrissat B."/>
            <person name="Grigoriev I.V."/>
            <person name="Hibbett D.S."/>
            <person name="Martin F."/>
            <person name="Nordberg H.P."/>
            <person name="Cantor M.N."/>
            <person name="Hua S.X."/>
        </authorList>
    </citation>
    <scope>NUCLEOTIDE SEQUENCE [LARGE SCALE GENOMIC DNA]</scope>
    <source>
        <strain evidence="1 2">Zn</strain>
    </source>
</reference>
<dbReference type="SUPFAM" id="SSF53335">
    <property type="entry name" value="S-adenosyl-L-methionine-dependent methyltransferases"/>
    <property type="match status" value="1"/>
</dbReference>
<dbReference type="Proteomes" id="UP000054321">
    <property type="component" value="Unassembled WGS sequence"/>
</dbReference>
<keyword evidence="2" id="KW-1185">Reference proteome</keyword>
<organism evidence="1 2">
    <name type="scientific">Oidiodendron maius (strain Zn)</name>
    <dbReference type="NCBI Taxonomy" id="913774"/>
    <lineage>
        <taxon>Eukaryota</taxon>
        <taxon>Fungi</taxon>
        <taxon>Dikarya</taxon>
        <taxon>Ascomycota</taxon>
        <taxon>Pezizomycotina</taxon>
        <taxon>Leotiomycetes</taxon>
        <taxon>Leotiomycetes incertae sedis</taxon>
        <taxon>Myxotrichaceae</taxon>
        <taxon>Oidiodendron</taxon>
    </lineage>
</organism>
<dbReference type="CDD" id="cd02440">
    <property type="entry name" value="AdoMet_MTases"/>
    <property type="match status" value="1"/>
</dbReference>
<proteinExistence type="predicted"/>
<dbReference type="PANTHER" id="PTHR43591:SF102">
    <property type="entry name" value="S-ADENOSYL-L-METHIONINE-DEPENDENT METHYLTRANSFERASE"/>
    <property type="match status" value="1"/>
</dbReference>
<sequence length="308" mass="35242">MLYGRTSTASLRSSIYEHVEENGRTYHRYKQGKYLLPNDEQEQERLDLQHALFKVTLSGKLYLAPINPNLQNVLDIATGTGIWAIEFANEHPSARVLGTDLSAIQPLYVPPNCHFEIDDAEDEWIFSEKFEYIHGRALFTCFKDPKQVVAEAFKCLQPGGYLELQDMAFPFQYIGESPKDSAVYKWNEILIAGAAKGGRPWTNVQYYRQYMEEVGLVDIVEKTFYWPTSVWARGQYFKDVAMFFQEDLLNALEGVSLKVMGLMGWSVEEILVFLASVREDIKDTSIHAYLPIKVLYGRKPLEPEASPA</sequence>
<dbReference type="GO" id="GO:0008168">
    <property type="term" value="F:methyltransferase activity"/>
    <property type="evidence" value="ECO:0007669"/>
    <property type="project" value="TreeGrafter"/>
</dbReference>
<dbReference type="Pfam" id="PF13489">
    <property type="entry name" value="Methyltransf_23"/>
    <property type="match status" value="1"/>
</dbReference>
<accession>A0A0C3GY68</accession>
<dbReference type="Gene3D" id="3.40.50.150">
    <property type="entry name" value="Vaccinia Virus protein VP39"/>
    <property type="match status" value="1"/>
</dbReference>
<name>A0A0C3GY68_OIDMZ</name>
<dbReference type="AlphaFoldDB" id="A0A0C3GY68"/>
<dbReference type="STRING" id="913774.A0A0C3GY68"/>
<dbReference type="OrthoDB" id="2013972at2759"/>
<dbReference type="EMBL" id="KN832876">
    <property type="protein sequence ID" value="KIN01061.1"/>
    <property type="molecule type" value="Genomic_DNA"/>
</dbReference>
<dbReference type="PANTHER" id="PTHR43591">
    <property type="entry name" value="METHYLTRANSFERASE"/>
    <property type="match status" value="1"/>
</dbReference>
<protein>
    <recommendedName>
        <fullName evidence="3">Methyltransferase domain-containing protein</fullName>
    </recommendedName>
</protein>